<evidence type="ECO:0000313" key="1">
    <source>
        <dbReference type="EMBL" id="CAA9513559.1"/>
    </source>
</evidence>
<feature type="non-terminal residue" evidence="1">
    <location>
        <position position="1"/>
    </location>
</feature>
<organism evidence="1">
    <name type="scientific">uncultured Solirubrobacteraceae bacterium</name>
    <dbReference type="NCBI Taxonomy" id="1162706"/>
    <lineage>
        <taxon>Bacteria</taxon>
        <taxon>Bacillati</taxon>
        <taxon>Actinomycetota</taxon>
        <taxon>Thermoleophilia</taxon>
        <taxon>Solirubrobacterales</taxon>
        <taxon>Solirubrobacteraceae</taxon>
        <taxon>environmental samples</taxon>
    </lineage>
</organism>
<name>A0A6J4T4J8_9ACTN</name>
<dbReference type="AlphaFoldDB" id="A0A6J4T4J8"/>
<gene>
    <name evidence="1" type="ORF">AVDCRST_MAG67-2814</name>
</gene>
<accession>A0A6J4T4J8</accession>
<proteinExistence type="predicted"/>
<reference evidence="1" key="1">
    <citation type="submission" date="2020-02" db="EMBL/GenBank/DDBJ databases">
        <authorList>
            <person name="Meier V. D."/>
        </authorList>
    </citation>
    <scope>NUCLEOTIDE SEQUENCE</scope>
    <source>
        <strain evidence="1">AVDCRST_MAG67</strain>
    </source>
</reference>
<protein>
    <submittedName>
        <fullName evidence="1">Uncharacterized protein</fullName>
    </submittedName>
</protein>
<feature type="non-terminal residue" evidence="1">
    <location>
        <position position="43"/>
    </location>
</feature>
<sequence length="43" mass="4372">GDQACAGPIGRLVLVSVSHRPCRPERGNPCVVGDDAPTTISGL</sequence>
<dbReference type="EMBL" id="CADCVQ010000120">
    <property type="protein sequence ID" value="CAA9513559.1"/>
    <property type="molecule type" value="Genomic_DNA"/>
</dbReference>